<dbReference type="InterPro" id="IPR025322">
    <property type="entry name" value="PADRE_dom"/>
</dbReference>
<accession>A0AAV0YKP7</accession>
<dbReference type="PANTHER" id="PTHR33413:SF33">
    <property type="entry name" value="MEDIATOR OF RNA POLYMERASE II TRANSCRIPTION SUBUNIT 29"/>
    <property type="match status" value="1"/>
</dbReference>
<protein>
    <recommendedName>
        <fullName evidence="4">DUF4228 domain protein</fullName>
    </recommendedName>
</protein>
<evidence type="ECO:0000256" key="1">
    <source>
        <dbReference type="SAM" id="MobiDB-lite"/>
    </source>
</evidence>
<feature type="compositionally biased region" description="Basic and acidic residues" evidence="1">
    <location>
        <begin position="123"/>
        <end position="152"/>
    </location>
</feature>
<proteinExistence type="predicted"/>
<dbReference type="EMBL" id="CATIWC010002101">
    <property type="protein sequence ID" value="CAI8584657.1"/>
    <property type="molecule type" value="Genomic_DNA"/>
</dbReference>
<dbReference type="AlphaFoldDB" id="A0AAV0YKP7"/>
<dbReference type="Proteomes" id="UP001157006">
    <property type="component" value="Unassembled WGS sequence"/>
</dbReference>
<name>A0AAV0YKP7_VICFA</name>
<keyword evidence="3" id="KW-1185">Reference proteome</keyword>
<dbReference type="Pfam" id="PF14009">
    <property type="entry name" value="PADRE"/>
    <property type="match status" value="1"/>
</dbReference>
<reference evidence="2 3" key="1">
    <citation type="submission" date="2023-01" db="EMBL/GenBank/DDBJ databases">
        <authorList>
            <person name="Kreplak J."/>
        </authorList>
    </citation>
    <scope>NUCLEOTIDE SEQUENCE [LARGE SCALE GENOMIC DNA]</scope>
</reference>
<sequence length="186" mass="20799">MGNCQAIDAATLVIQHPSGKIERFYSSMSASQVMKMNPGHCVALLISTTMYPNKDIENCRKNNNGDTNAKTNTNPVRLTRIKLLKPNDTLLLGHVYRLITTQEVMKGIREKKQAKMRQNMSESAHKLGLGKEKKSMKFDTKDTKETKPERARARTRSSSNNGASVTVTAKTRFWQPSLQSISEIAS</sequence>
<comment type="caution">
    <text evidence="2">The sequence shown here is derived from an EMBL/GenBank/DDBJ whole genome shotgun (WGS) entry which is preliminary data.</text>
</comment>
<evidence type="ECO:0000313" key="3">
    <source>
        <dbReference type="Proteomes" id="UP001157006"/>
    </source>
</evidence>
<evidence type="ECO:0008006" key="4">
    <source>
        <dbReference type="Google" id="ProtNLM"/>
    </source>
</evidence>
<gene>
    <name evidence="2" type="ORF">VFH_U085960</name>
</gene>
<evidence type="ECO:0000313" key="2">
    <source>
        <dbReference type="EMBL" id="CAI8584657.1"/>
    </source>
</evidence>
<organism evidence="2 3">
    <name type="scientific">Vicia faba</name>
    <name type="common">Broad bean</name>
    <name type="synonym">Faba vulgaris</name>
    <dbReference type="NCBI Taxonomy" id="3906"/>
    <lineage>
        <taxon>Eukaryota</taxon>
        <taxon>Viridiplantae</taxon>
        <taxon>Streptophyta</taxon>
        <taxon>Embryophyta</taxon>
        <taxon>Tracheophyta</taxon>
        <taxon>Spermatophyta</taxon>
        <taxon>Magnoliopsida</taxon>
        <taxon>eudicotyledons</taxon>
        <taxon>Gunneridae</taxon>
        <taxon>Pentapetalae</taxon>
        <taxon>rosids</taxon>
        <taxon>fabids</taxon>
        <taxon>Fabales</taxon>
        <taxon>Fabaceae</taxon>
        <taxon>Papilionoideae</taxon>
        <taxon>50 kb inversion clade</taxon>
        <taxon>NPAAA clade</taxon>
        <taxon>Hologalegina</taxon>
        <taxon>IRL clade</taxon>
        <taxon>Fabeae</taxon>
        <taxon>Vicia</taxon>
    </lineage>
</organism>
<feature type="region of interest" description="Disordered" evidence="1">
    <location>
        <begin position="112"/>
        <end position="169"/>
    </location>
</feature>
<dbReference type="PANTHER" id="PTHR33413">
    <property type="entry name" value="EXPRESSED PROTEIN"/>
    <property type="match status" value="1"/>
</dbReference>